<accession>A0A814RUS1</accession>
<keyword evidence="2" id="KW-0862">Zinc</keyword>
<name>A0A814RUS1_ADIRI</name>
<evidence type="ECO:0000256" key="2">
    <source>
        <dbReference type="ARBA" id="ARBA00022833"/>
    </source>
</evidence>
<dbReference type="EMBL" id="CAJNOJ010000113">
    <property type="protein sequence ID" value="CAF1138632.1"/>
    <property type="molecule type" value="Genomic_DNA"/>
</dbReference>
<comment type="caution">
    <text evidence="5">The sequence shown here is derived from an EMBL/GenBank/DDBJ whole genome shotgun (WGS) entry which is preliminary data.</text>
</comment>
<dbReference type="PROSITE" id="PS50089">
    <property type="entry name" value="ZF_RING_2"/>
    <property type="match status" value="1"/>
</dbReference>
<dbReference type="Pfam" id="PF13639">
    <property type="entry name" value="zf-RING_2"/>
    <property type="match status" value="1"/>
</dbReference>
<dbReference type="SMART" id="SM00184">
    <property type="entry name" value="RING"/>
    <property type="match status" value="1"/>
</dbReference>
<organism evidence="5 6">
    <name type="scientific">Adineta ricciae</name>
    <name type="common">Rotifer</name>
    <dbReference type="NCBI Taxonomy" id="249248"/>
    <lineage>
        <taxon>Eukaryota</taxon>
        <taxon>Metazoa</taxon>
        <taxon>Spiralia</taxon>
        <taxon>Gnathifera</taxon>
        <taxon>Rotifera</taxon>
        <taxon>Eurotatoria</taxon>
        <taxon>Bdelloidea</taxon>
        <taxon>Adinetida</taxon>
        <taxon>Adinetidae</taxon>
        <taxon>Adineta</taxon>
    </lineage>
</organism>
<evidence type="ECO:0000313" key="6">
    <source>
        <dbReference type="Proteomes" id="UP000663852"/>
    </source>
</evidence>
<dbReference type="Proteomes" id="UP000663852">
    <property type="component" value="Unassembled WGS sequence"/>
</dbReference>
<evidence type="ECO:0000259" key="4">
    <source>
        <dbReference type="PROSITE" id="PS50089"/>
    </source>
</evidence>
<keyword evidence="1 3" id="KW-0863">Zinc-finger</keyword>
<dbReference type="InterPro" id="IPR013083">
    <property type="entry name" value="Znf_RING/FYVE/PHD"/>
</dbReference>
<dbReference type="AlphaFoldDB" id="A0A814RUS1"/>
<dbReference type="OrthoDB" id="290834at2759"/>
<dbReference type="PANTHER" id="PTHR16200">
    <property type="entry name" value="RING ZINC FINGER"/>
    <property type="match status" value="1"/>
</dbReference>
<dbReference type="SUPFAM" id="SSF57850">
    <property type="entry name" value="RING/U-box"/>
    <property type="match status" value="1"/>
</dbReference>
<evidence type="ECO:0000313" key="5">
    <source>
        <dbReference type="EMBL" id="CAF1138632.1"/>
    </source>
</evidence>
<dbReference type="InterPro" id="IPR051073">
    <property type="entry name" value="ZNRF3_Arkadia_E3_ligases"/>
</dbReference>
<sequence>MRCKVKNSNCVICLEDFCEDEEIAVCPCEHAFHKRCLSPWLQNNCTCPMCNMCIKPETSGSFSNRICKEQKKALIAGLVKLLEEVYHVSLN</sequence>
<protein>
    <recommendedName>
        <fullName evidence="4">RING-type domain-containing protein</fullName>
    </recommendedName>
</protein>
<keyword evidence="1 3" id="KW-0479">Metal-binding</keyword>
<feature type="domain" description="RING-type" evidence="4">
    <location>
        <begin position="10"/>
        <end position="51"/>
    </location>
</feature>
<dbReference type="Gene3D" id="3.30.40.10">
    <property type="entry name" value="Zinc/RING finger domain, C3HC4 (zinc finger)"/>
    <property type="match status" value="1"/>
</dbReference>
<dbReference type="GO" id="GO:0008270">
    <property type="term" value="F:zinc ion binding"/>
    <property type="evidence" value="ECO:0007669"/>
    <property type="project" value="UniProtKB-KW"/>
</dbReference>
<evidence type="ECO:0000256" key="3">
    <source>
        <dbReference type="PROSITE-ProRule" id="PRU00175"/>
    </source>
</evidence>
<proteinExistence type="predicted"/>
<gene>
    <name evidence="5" type="ORF">EDS130_LOCUS21959</name>
</gene>
<dbReference type="InterPro" id="IPR001841">
    <property type="entry name" value="Znf_RING"/>
</dbReference>
<evidence type="ECO:0000256" key="1">
    <source>
        <dbReference type="ARBA" id="ARBA00022771"/>
    </source>
</evidence>
<reference evidence="5" key="1">
    <citation type="submission" date="2021-02" db="EMBL/GenBank/DDBJ databases">
        <authorList>
            <person name="Nowell W R."/>
        </authorList>
    </citation>
    <scope>NUCLEOTIDE SEQUENCE</scope>
</reference>